<dbReference type="HOGENOM" id="CLU_3308048_0_0_9"/>
<evidence type="ECO:0000313" key="2">
    <source>
        <dbReference type="Proteomes" id="UP000003793"/>
    </source>
</evidence>
<comment type="caution">
    <text evidence="1">The sequence shown here is derived from an EMBL/GenBank/DDBJ whole genome shotgun (WGS) entry which is preliminary data.</text>
</comment>
<gene>
    <name evidence="1" type="ORF">COPCOM_00412</name>
</gene>
<reference evidence="1 2" key="2">
    <citation type="submission" date="2009-03" db="EMBL/GenBank/DDBJ databases">
        <title>Draft genome sequence of Coprococcus comes (ATCC 27758).</title>
        <authorList>
            <person name="Sudarsanam P."/>
            <person name="Ley R."/>
            <person name="Guruge J."/>
            <person name="Turnbaugh P.J."/>
            <person name="Mahowald M."/>
            <person name="Liep D."/>
            <person name="Gordon J."/>
        </authorList>
    </citation>
    <scope>NUCLEOTIDE SEQUENCE [LARGE SCALE GENOMIC DNA]</scope>
    <source>
        <strain evidence="1 2">ATCC 27758</strain>
    </source>
</reference>
<reference evidence="1 2" key="1">
    <citation type="submission" date="2009-02" db="EMBL/GenBank/DDBJ databases">
        <authorList>
            <person name="Fulton L."/>
            <person name="Clifton S."/>
            <person name="Fulton B."/>
            <person name="Xu J."/>
            <person name="Minx P."/>
            <person name="Pepin K.H."/>
            <person name="Johnson M."/>
            <person name="Bhonagiri V."/>
            <person name="Nash W.E."/>
            <person name="Mardis E.R."/>
            <person name="Wilson R.K."/>
        </authorList>
    </citation>
    <scope>NUCLEOTIDE SEQUENCE [LARGE SCALE GENOMIC DNA]</scope>
    <source>
        <strain evidence="1 2">ATCC 27758</strain>
    </source>
</reference>
<sequence>MRARKCGTIRYQGNEGMEHRRKLACRKTSDLYPRQNMSK</sequence>
<organism evidence="1 2">
    <name type="scientific">Coprococcus comes ATCC 27758</name>
    <dbReference type="NCBI Taxonomy" id="470146"/>
    <lineage>
        <taxon>Bacteria</taxon>
        <taxon>Bacillati</taxon>
        <taxon>Bacillota</taxon>
        <taxon>Clostridia</taxon>
        <taxon>Lachnospirales</taxon>
        <taxon>Lachnospiraceae</taxon>
        <taxon>Coprococcus</taxon>
    </lineage>
</organism>
<dbReference type="AlphaFoldDB" id="C0B5J1"/>
<protein>
    <submittedName>
        <fullName evidence="1">Uncharacterized protein</fullName>
    </submittedName>
</protein>
<dbReference type="Proteomes" id="UP000003793">
    <property type="component" value="Unassembled WGS sequence"/>
</dbReference>
<dbReference type="EMBL" id="ABVR01000032">
    <property type="protein sequence ID" value="EEG91331.1"/>
    <property type="molecule type" value="Genomic_DNA"/>
</dbReference>
<evidence type="ECO:0000313" key="1">
    <source>
        <dbReference type="EMBL" id="EEG91331.1"/>
    </source>
</evidence>
<accession>C0B5J1</accession>
<name>C0B5J1_9FIRM</name>
<proteinExistence type="predicted"/>